<sequence length="174" mass="19232">MTFRIRHFSATLVGAAVVTLSVSSMACVLPPTDPVQIKQIMAREIAYRLGMRTHQVPLNAISQPELHSPRGLGRDCRGIEGVHHSAAFRIGSAPLTAEPAVEPLRWPQYAREPVATPLRRRRQSFRPGHGVSNGAQGRWPEYATSARCVYEGVAVLLGYAYSSPVAVNFERRCW</sequence>
<evidence type="ECO:0000256" key="1">
    <source>
        <dbReference type="SAM" id="SignalP"/>
    </source>
</evidence>
<dbReference type="EMBL" id="JAODYH010000011">
    <property type="protein sequence ID" value="MCT9812679.1"/>
    <property type="molecule type" value="Genomic_DNA"/>
</dbReference>
<comment type="caution">
    <text evidence="2">The sequence shown here is derived from an EMBL/GenBank/DDBJ whole genome shotgun (WGS) entry which is preliminary data.</text>
</comment>
<name>A0ABT2PQE0_9BURK</name>
<accession>A0ABT2PQE0</accession>
<evidence type="ECO:0008006" key="4">
    <source>
        <dbReference type="Google" id="ProtNLM"/>
    </source>
</evidence>
<protein>
    <recommendedName>
        <fullName evidence="4">Lipoprotein</fullName>
    </recommendedName>
</protein>
<gene>
    <name evidence="2" type="ORF">N0K08_18770</name>
</gene>
<keyword evidence="1" id="KW-0732">Signal</keyword>
<evidence type="ECO:0000313" key="3">
    <source>
        <dbReference type="Proteomes" id="UP001525968"/>
    </source>
</evidence>
<dbReference type="RefSeq" id="WP_261501923.1">
    <property type="nucleotide sequence ID" value="NZ_JAODYH010000011.1"/>
</dbReference>
<dbReference type="Proteomes" id="UP001525968">
    <property type="component" value="Unassembled WGS sequence"/>
</dbReference>
<feature type="signal peptide" evidence="1">
    <location>
        <begin position="1"/>
        <end position="26"/>
    </location>
</feature>
<organism evidence="2 3">
    <name type="scientific">Acidovorax bellezanensis</name>
    <dbReference type="NCBI Taxonomy" id="2976702"/>
    <lineage>
        <taxon>Bacteria</taxon>
        <taxon>Pseudomonadati</taxon>
        <taxon>Pseudomonadota</taxon>
        <taxon>Betaproteobacteria</taxon>
        <taxon>Burkholderiales</taxon>
        <taxon>Comamonadaceae</taxon>
        <taxon>Acidovorax</taxon>
    </lineage>
</organism>
<evidence type="ECO:0000313" key="2">
    <source>
        <dbReference type="EMBL" id="MCT9812679.1"/>
    </source>
</evidence>
<proteinExistence type="predicted"/>
<reference evidence="2 3" key="1">
    <citation type="submission" date="2022-09" db="EMBL/GenBank/DDBJ databases">
        <title>Draft genome of isolate Be4.</title>
        <authorList>
            <person name="Sanchez-Castro I."/>
            <person name="Martinez-Rodriguez P."/>
            <person name="Descostes M."/>
            <person name="Merroun M."/>
        </authorList>
    </citation>
    <scope>NUCLEOTIDE SEQUENCE [LARGE SCALE GENOMIC DNA]</scope>
    <source>
        <strain evidence="2 3">Be4</strain>
    </source>
</reference>
<keyword evidence="3" id="KW-1185">Reference proteome</keyword>
<dbReference type="PROSITE" id="PS51257">
    <property type="entry name" value="PROKAR_LIPOPROTEIN"/>
    <property type="match status" value="1"/>
</dbReference>
<feature type="chain" id="PRO_5046388899" description="Lipoprotein" evidence="1">
    <location>
        <begin position="27"/>
        <end position="174"/>
    </location>
</feature>